<dbReference type="AlphaFoldDB" id="E1SVP0"/>
<keyword evidence="5" id="KW-0788">Thiol protease</keyword>
<keyword evidence="4" id="KW-0378">Hydrolase</keyword>
<evidence type="ECO:0000256" key="4">
    <source>
        <dbReference type="ARBA" id="ARBA00022801"/>
    </source>
</evidence>
<dbReference type="RefSeq" id="WP_013345677.1">
    <property type="nucleotide sequence ID" value="NC_014541.1"/>
</dbReference>
<feature type="chain" id="PRO_5003151711" evidence="6">
    <location>
        <begin position="19"/>
        <end position="158"/>
    </location>
</feature>
<dbReference type="OrthoDB" id="9807055at2"/>
<comment type="similarity">
    <text evidence="1">Belongs to the peptidase C40 family.</text>
</comment>
<dbReference type="KEGG" id="fbl:Fbal_2168"/>
<keyword evidence="9" id="KW-1185">Reference proteome</keyword>
<dbReference type="PROSITE" id="PS51935">
    <property type="entry name" value="NLPC_P60"/>
    <property type="match status" value="1"/>
</dbReference>
<keyword evidence="2" id="KW-0645">Protease</keyword>
<evidence type="ECO:0000256" key="5">
    <source>
        <dbReference type="ARBA" id="ARBA00022807"/>
    </source>
</evidence>
<protein>
    <submittedName>
        <fullName evidence="8">NLP/P60 protein</fullName>
    </submittedName>
</protein>
<sequence>MRPIFVLLLLVLSGCAQSPAPVTGSVSHTQNNSPVQQLLKQQYSVWAGTPYRLGGASKRGVDCSALVQLTYREHFDVALPRTTEALAEVGRSIKRSAIGPGDLVFFKTGFSTRHVGMMLDDVRFLHASTSRGVIVSRLDNPYWAKHYWHARRVMSAHP</sequence>
<feature type="signal peptide" evidence="6">
    <location>
        <begin position="1"/>
        <end position="18"/>
    </location>
</feature>
<dbReference type="GO" id="GO:0006508">
    <property type="term" value="P:proteolysis"/>
    <property type="evidence" value="ECO:0007669"/>
    <property type="project" value="UniProtKB-KW"/>
</dbReference>
<accession>E1SVP0</accession>
<dbReference type="EMBL" id="CP002209">
    <property type="protein sequence ID" value="ADN76371.1"/>
    <property type="molecule type" value="Genomic_DNA"/>
</dbReference>
<dbReference type="Proteomes" id="UP000006683">
    <property type="component" value="Chromosome"/>
</dbReference>
<evidence type="ECO:0000256" key="6">
    <source>
        <dbReference type="SAM" id="SignalP"/>
    </source>
</evidence>
<evidence type="ECO:0000313" key="9">
    <source>
        <dbReference type="Proteomes" id="UP000006683"/>
    </source>
</evidence>
<dbReference type="InterPro" id="IPR038765">
    <property type="entry name" value="Papain-like_cys_pep_sf"/>
</dbReference>
<keyword evidence="3 6" id="KW-0732">Signal</keyword>
<name>E1SVP0_FERBD</name>
<evidence type="ECO:0000259" key="7">
    <source>
        <dbReference type="PROSITE" id="PS51935"/>
    </source>
</evidence>
<gene>
    <name evidence="8" type="ordered locus">Fbal_2168</name>
</gene>
<dbReference type="Pfam" id="PF00877">
    <property type="entry name" value="NLPC_P60"/>
    <property type="match status" value="1"/>
</dbReference>
<reference evidence="8 9" key="1">
    <citation type="journal article" date="2010" name="Stand. Genomic Sci.">
        <title>Complete genome sequence of Ferrimonas balearica type strain (PAT).</title>
        <authorList>
            <person name="Nolan M."/>
            <person name="Sikorski J."/>
            <person name="Davenport K."/>
            <person name="Lucas S."/>
            <person name="Glavina Del Rio T."/>
            <person name="Tice H."/>
            <person name="Cheng J."/>
            <person name="Goodwin L."/>
            <person name="Pitluck S."/>
            <person name="Liolios K."/>
            <person name="Ivanova N."/>
            <person name="Mavromatis K."/>
            <person name="Ovchinnikova G."/>
            <person name="Pati A."/>
            <person name="Chen A."/>
            <person name="Palaniappan K."/>
            <person name="Land M."/>
            <person name="Hauser L."/>
            <person name="Chang Y."/>
            <person name="Jeffries C."/>
            <person name="Tapia R."/>
            <person name="Brettin T."/>
            <person name="Detter J."/>
            <person name="Han C."/>
            <person name="Yasawong M."/>
            <person name="Rohde M."/>
            <person name="Tindall B."/>
            <person name="Goker M."/>
            <person name="Woyke T."/>
            <person name="Bristow J."/>
            <person name="Eisen J."/>
            <person name="Markowitz V."/>
            <person name="Hugenholtz P."/>
            <person name="Kyrpides N."/>
            <person name="Klenk H."/>
            <person name="Lapidus A."/>
        </authorList>
    </citation>
    <scope>NUCLEOTIDE SEQUENCE [LARGE SCALE GENOMIC DNA]</scope>
    <source>
        <strain evidence="9">DSM 9799 / CCM 4581 / KCTC 23876 / PAT</strain>
    </source>
</reference>
<dbReference type="InterPro" id="IPR000064">
    <property type="entry name" value="NLP_P60_dom"/>
</dbReference>
<dbReference type="GO" id="GO:0008234">
    <property type="term" value="F:cysteine-type peptidase activity"/>
    <property type="evidence" value="ECO:0007669"/>
    <property type="project" value="UniProtKB-KW"/>
</dbReference>
<dbReference type="Gene3D" id="3.90.1720.10">
    <property type="entry name" value="endopeptidase domain like (from Nostoc punctiforme)"/>
    <property type="match status" value="1"/>
</dbReference>
<dbReference type="STRING" id="550540.Fbal_2168"/>
<proteinExistence type="inferred from homology"/>
<organism evidence="8 9">
    <name type="scientific">Ferrimonas balearica (strain DSM 9799 / CCM 4581 / KCTC 23876 / PAT)</name>
    <dbReference type="NCBI Taxonomy" id="550540"/>
    <lineage>
        <taxon>Bacteria</taxon>
        <taxon>Pseudomonadati</taxon>
        <taxon>Pseudomonadota</taxon>
        <taxon>Gammaproteobacteria</taxon>
        <taxon>Alteromonadales</taxon>
        <taxon>Ferrimonadaceae</taxon>
        <taxon>Ferrimonas</taxon>
    </lineage>
</organism>
<dbReference type="MEROPS" id="C40.004"/>
<feature type="domain" description="NlpC/P60" evidence="7">
    <location>
        <begin position="33"/>
        <end position="154"/>
    </location>
</feature>
<dbReference type="PROSITE" id="PS51257">
    <property type="entry name" value="PROKAR_LIPOPROTEIN"/>
    <property type="match status" value="1"/>
</dbReference>
<evidence type="ECO:0000313" key="8">
    <source>
        <dbReference type="EMBL" id="ADN76371.1"/>
    </source>
</evidence>
<evidence type="ECO:0000256" key="2">
    <source>
        <dbReference type="ARBA" id="ARBA00022670"/>
    </source>
</evidence>
<dbReference type="SUPFAM" id="SSF54001">
    <property type="entry name" value="Cysteine proteinases"/>
    <property type="match status" value="1"/>
</dbReference>
<evidence type="ECO:0000256" key="3">
    <source>
        <dbReference type="ARBA" id="ARBA00022729"/>
    </source>
</evidence>
<dbReference type="GeneID" id="67182368"/>
<dbReference type="PANTHER" id="PTHR47360:SF1">
    <property type="entry name" value="ENDOPEPTIDASE NLPC-RELATED"/>
    <property type="match status" value="1"/>
</dbReference>
<evidence type="ECO:0000256" key="1">
    <source>
        <dbReference type="ARBA" id="ARBA00007074"/>
    </source>
</evidence>
<dbReference type="InterPro" id="IPR052062">
    <property type="entry name" value="Murein_DD/LD_carboxypeptidase"/>
</dbReference>
<dbReference type="eggNOG" id="COG0791">
    <property type="taxonomic scope" value="Bacteria"/>
</dbReference>
<dbReference type="PANTHER" id="PTHR47360">
    <property type="entry name" value="MUREIN DD-ENDOPEPTIDASE MEPS/MUREIN LD-CARBOXYPEPTIDASE"/>
    <property type="match status" value="1"/>
</dbReference>
<dbReference type="HOGENOM" id="CLU_016043_9_3_6"/>